<dbReference type="EMBL" id="JACAZI010000013">
    <property type="protein sequence ID" value="KAF7345854.1"/>
    <property type="molecule type" value="Genomic_DNA"/>
</dbReference>
<accession>A0A8H6XSC1</accession>
<dbReference type="InterPro" id="IPR011990">
    <property type="entry name" value="TPR-like_helical_dom_sf"/>
</dbReference>
<reference evidence="1" key="1">
    <citation type="submission" date="2020-05" db="EMBL/GenBank/DDBJ databases">
        <title>Mycena genomes resolve the evolution of fungal bioluminescence.</title>
        <authorList>
            <person name="Tsai I.J."/>
        </authorList>
    </citation>
    <scope>NUCLEOTIDE SEQUENCE</scope>
    <source>
        <strain evidence="1">CCC161011</strain>
    </source>
</reference>
<dbReference type="Pfam" id="PF13424">
    <property type="entry name" value="TPR_12"/>
    <property type="match status" value="1"/>
</dbReference>
<name>A0A8H6XSC1_9AGAR</name>
<evidence type="ECO:0000313" key="2">
    <source>
        <dbReference type="Proteomes" id="UP000620124"/>
    </source>
</evidence>
<organism evidence="1 2">
    <name type="scientific">Mycena venus</name>
    <dbReference type="NCBI Taxonomy" id="2733690"/>
    <lineage>
        <taxon>Eukaryota</taxon>
        <taxon>Fungi</taxon>
        <taxon>Dikarya</taxon>
        <taxon>Basidiomycota</taxon>
        <taxon>Agaricomycotina</taxon>
        <taxon>Agaricomycetes</taxon>
        <taxon>Agaricomycetidae</taxon>
        <taxon>Agaricales</taxon>
        <taxon>Marasmiineae</taxon>
        <taxon>Mycenaceae</taxon>
        <taxon>Mycena</taxon>
    </lineage>
</organism>
<dbReference type="PANTHER" id="PTHR46082">
    <property type="entry name" value="ATP/GTP-BINDING PROTEIN-RELATED"/>
    <property type="match status" value="1"/>
</dbReference>
<keyword evidence="2" id="KW-1185">Reference proteome</keyword>
<gene>
    <name evidence="1" type="ORF">MVEN_01607100</name>
</gene>
<proteinExistence type="predicted"/>
<dbReference type="InterPro" id="IPR053137">
    <property type="entry name" value="NLR-like"/>
</dbReference>
<dbReference type="SUPFAM" id="SSF48452">
    <property type="entry name" value="TPR-like"/>
    <property type="match status" value="1"/>
</dbReference>
<dbReference type="InterPro" id="IPR027417">
    <property type="entry name" value="P-loop_NTPase"/>
</dbReference>
<dbReference type="GO" id="GO:0043531">
    <property type="term" value="F:ADP binding"/>
    <property type="evidence" value="ECO:0007669"/>
    <property type="project" value="InterPro"/>
</dbReference>
<dbReference type="Proteomes" id="UP000620124">
    <property type="component" value="Unassembled WGS sequence"/>
</dbReference>
<evidence type="ECO:0000313" key="1">
    <source>
        <dbReference type="EMBL" id="KAF7345854.1"/>
    </source>
</evidence>
<dbReference type="AlphaFoldDB" id="A0A8H6XSC1"/>
<dbReference type="Pfam" id="PF13374">
    <property type="entry name" value="TPR_10"/>
    <property type="match status" value="2"/>
</dbReference>
<sequence length="420" mass="48068">MDQCFQLNMSKQKIFLLYGLGGAGKTQIALKFIEEFHSRFTDIFFIDASTLETINASLKTIAMIKGIGQSAQEALQWLKCKEDEWLLLFDNADDPKINLNNCFPQCSHGNILITSRNPGLTVYSPSHSNVSDMEEEDAVHLLLRSAAQQITDSNKGTATHIVKALYYLPLAIIQAGAFISKSGDLNSYLTLYKNHRYRLLSQKPTQSHDNYAWTVYTTWQISFEQLSQQAQKLLQLFSFLHYQGISEEIFKYALGKWKEAEELRALVVEKYRNILGDEHPKTLRAMQNLAKTYWQLGKLYEAEQLGLAVFEKQKSLRGENHPETLRAMANLAATYNRLGRLQESQELELVVLEKRQNILGNNHPRTLFSMSDLAFTYQSMGKFQQAEELEVVVLKKRREILGGNHSDTPLFNEHACIHIH</sequence>
<protein>
    <submittedName>
        <fullName evidence="1">FabD/lysophospholipase-like protein</fullName>
    </submittedName>
</protein>
<dbReference type="Gene3D" id="1.25.40.10">
    <property type="entry name" value="Tetratricopeptide repeat domain"/>
    <property type="match status" value="1"/>
</dbReference>
<comment type="caution">
    <text evidence="1">The sequence shown here is derived from an EMBL/GenBank/DDBJ whole genome shotgun (WGS) entry which is preliminary data.</text>
</comment>
<dbReference type="PANTHER" id="PTHR46082:SF11">
    <property type="entry name" value="AAA+ ATPASE DOMAIN-CONTAINING PROTEIN-RELATED"/>
    <property type="match status" value="1"/>
</dbReference>
<dbReference type="SUPFAM" id="SSF52540">
    <property type="entry name" value="P-loop containing nucleoside triphosphate hydrolases"/>
    <property type="match status" value="1"/>
</dbReference>
<dbReference type="Gene3D" id="3.40.50.300">
    <property type="entry name" value="P-loop containing nucleotide triphosphate hydrolases"/>
    <property type="match status" value="1"/>
</dbReference>
<dbReference type="OrthoDB" id="2941463at2759"/>